<evidence type="ECO:0000313" key="11">
    <source>
        <dbReference type="Proteomes" id="UP001148018"/>
    </source>
</evidence>
<dbReference type="PROSITE" id="PS51058">
    <property type="entry name" value="ZF_CXXC"/>
    <property type="match status" value="1"/>
</dbReference>
<feature type="compositionally biased region" description="Low complexity" evidence="8">
    <location>
        <begin position="663"/>
        <end position="675"/>
    </location>
</feature>
<proteinExistence type="predicted"/>
<feature type="compositionally biased region" description="Basic and acidic residues" evidence="8">
    <location>
        <begin position="38"/>
        <end position="52"/>
    </location>
</feature>
<dbReference type="GO" id="GO:0005737">
    <property type="term" value="C:cytoplasm"/>
    <property type="evidence" value="ECO:0007669"/>
    <property type="project" value="UniProtKB-SubCell"/>
</dbReference>
<keyword evidence="2" id="KW-0963">Cytoplasm</keyword>
<evidence type="ECO:0000256" key="8">
    <source>
        <dbReference type="SAM" id="MobiDB-lite"/>
    </source>
</evidence>
<feature type="compositionally biased region" description="Polar residues" evidence="8">
    <location>
        <begin position="83"/>
        <end position="93"/>
    </location>
</feature>
<protein>
    <recommendedName>
        <fullName evidence="9">CXXC-type domain-containing protein</fullName>
    </recommendedName>
</protein>
<evidence type="ECO:0000313" key="10">
    <source>
        <dbReference type="EMBL" id="KAJ3610649.1"/>
    </source>
</evidence>
<feature type="compositionally biased region" description="Gly residues" evidence="8">
    <location>
        <begin position="647"/>
        <end position="662"/>
    </location>
</feature>
<feature type="compositionally biased region" description="Basic residues" evidence="8">
    <location>
        <begin position="136"/>
        <end position="148"/>
    </location>
</feature>
<dbReference type="GO" id="GO:0005634">
    <property type="term" value="C:nucleus"/>
    <property type="evidence" value="ECO:0007669"/>
    <property type="project" value="TreeGrafter"/>
</dbReference>
<evidence type="ECO:0000259" key="9">
    <source>
        <dbReference type="PROSITE" id="PS51058"/>
    </source>
</evidence>
<feature type="region of interest" description="Disordered" evidence="8">
    <location>
        <begin position="1"/>
        <end position="508"/>
    </location>
</feature>
<feature type="compositionally biased region" description="Basic and acidic residues" evidence="8">
    <location>
        <begin position="291"/>
        <end position="333"/>
    </location>
</feature>
<feature type="compositionally biased region" description="Polar residues" evidence="8">
    <location>
        <begin position="467"/>
        <end position="476"/>
    </location>
</feature>
<keyword evidence="11" id="KW-1185">Reference proteome</keyword>
<evidence type="ECO:0000256" key="4">
    <source>
        <dbReference type="ARBA" id="ARBA00022771"/>
    </source>
</evidence>
<feature type="region of interest" description="Disordered" evidence="8">
    <location>
        <begin position="551"/>
        <end position="724"/>
    </location>
</feature>
<dbReference type="GO" id="GO:0008327">
    <property type="term" value="F:methyl-CpG binding"/>
    <property type="evidence" value="ECO:0007669"/>
    <property type="project" value="TreeGrafter"/>
</dbReference>
<dbReference type="InterPro" id="IPR040388">
    <property type="entry name" value="CXXC4/CXXC5"/>
</dbReference>
<dbReference type="Proteomes" id="UP001148018">
    <property type="component" value="Unassembled WGS sequence"/>
</dbReference>
<feature type="domain" description="CXXC-type" evidence="9">
    <location>
        <begin position="723"/>
        <end position="764"/>
    </location>
</feature>
<reference evidence="10" key="1">
    <citation type="submission" date="2022-07" db="EMBL/GenBank/DDBJ databases">
        <title>Chromosome-level genome of Muraenolepis orangiensis.</title>
        <authorList>
            <person name="Kim J."/>
        </authorList>
    </citation>
    <scope>NUCLEOTIDE SEQUENCE</scope>
    <source>
        <strain evidence="10">KU_S4_2022</strain>
        <tissue evidence="10">Muscle</tissue>
    </source>
</reference>
<name>A0A9Q0ENT7_9TELE</name>
<keyword evidence="4 7" id="KW-0863">Zinc-finger</keyword>
<keyword evidence="3" id="KW-0479">Metal-binding</keyword>
<accession>A0A9Q0ENT7</accession>
<keyword evidence="6" id="KW-0238">DNA-binding</keyword>
<feature type="compositionally biased region" description="Low complexity" evidence="8">
    <location>
        <begin position="683"/>
        <end position="704"/>
    </location>
</feature>
<feature type="compositionally biased region" description="Basic and acidic residues" evidence="8">
    <location>
        <begin position="484"/>
        <end position="496"/>
    </location>
</feature>
<comment type="caution">
    <text evidence="10">The sequence shown here is derived from an EMBL/GenBank/DDBJ whole genome shotgun (WGS) entry which is preliminary data.</text>
</comment>
<gene>
    <name evidence="10" type="ORF">NHX12_022741</name>
</gene>
<dbReference type="EMBL" id="JANIIK010000038">
    <property type="protein sequence ID" value="KAJ3610649.1"/>
    <property type="molecule type" value="Genomic_DNA"/>
</dbReference>
<feature type="compositionally biased region" description="Acidic residues" evidence="8">
    <location>
        <begin position="177"/>
        <end position="187"/>
    </location>
</feature>
<dbReference type="AlphaFoldDB" id="A0A9Q0ENT7"/>
<evidence type="ECO:0000256" key="3">
    <source>
        <dbReference type="ARBA" id="ARBA00022723"/>
    </source>
</evidence>
<feature type="compositionally biased region" description="Basic and acidic residues" evidence="8">
    <location>
        <begin position="159"/>
        <end position="176"/>
    </location>
</feature>
<organism evidence="10 11">
    <name type="scientific">Muraenolepis orangiensis</name>
    <name type="common">Patagonian moray cod</name>
    <dbReference type="NCBI Taxonomy" id="630683"/>
    <lineage>
        <taxon>Eukaryota</taxon>
        <taxon>Metazoa</taxon>
        <taxon>Chordata</taxon>
        <taxon>Craniata</taxon>
        <taxon>Vertebrata</taxon>
        <taxon>Euteleostomi</taxon>
        <taxon>Actinopterygii</taxon>
        <taxon>Neopterygii</taxon>
        <taxon>Teleostei</taxon>
        <taxon>Neoteleostei</taxon>
        <taxon>Acanthomorphata</taxon>
        <taxon>Zeiogadaria</taxon>
        <taxon>Gadariae</taxon>
        <taxon>Gadiformes</taxon>
        <taxon>Muraenolepidoidei</taxon>
        <taxon>Muraenolepididae</taxon>
        <taxon>Muraenolepis</taxon>
    </lineage>
</organism>
<evidence type="ECO:0000256" key="2">
    <source>
        <dbReference type="ARBA" id="ARBA00022490"/>
    </source>
</evidence>
<dbReference type="PANTHER" id="PTHR13419:SF0">
    <property type="entry name" value="CXXC-TYPE DOMAIN-CONTAINING PROTEIN"/>
    <property type="match status" value="1"/>
</dbReference>
<sequence length="811" mass="86061">MPATSKPPKRQAASQRKNGPKVIAAKRQAGKSTKPRGRAAERLQKTPSEPKRSTSRTQARSGRSPRGNAVSGSVGQGAGRASANASPAVNITGSARLRKLSSPPDYCAQLEEPLARRKSLRGTRASIGPCPPPKPPARRGKKKGRSRSARAAATRRGSARREAANSERGDLTREQEEACSDEDDENDAKETNLLSLKSDSGDDSAPSKEPIAALVNNVSPGSALPSEWSPEWAVRDRCDGVVIQPEPENTQHGVGDDSGVADPVPGDKQGDGSPDIGPRNGSEENVTEVPKQTDGEKKPVEDEEKPVENEETRDDRRVKRGDGTPDVKEEKDAYGVLKCKPGDPAGHGHQEPLSIPPQEDSTSVLREAETAENQATTARHENDGDERRSREKAACLEEGKGEKDRTGPSVIKNNVEADPVHRVPRGNQGEGKRDSVSTGATHSLSRSLFQSSDASAGRSGTPLETLPASNASTSEPIQPLVLSESREIPTQGRKDIPSSNNTHGAKLHHPLSPALSVYHLISGTNAMTPNAPVATQVLGSFFPLRSCQWSPGQTPNREIPPRPEIRWPETPDETMTKGSLESPEHFDLRHGSPSLPPCLPPLPLKDTMVPGTAGEPDPRESRGVVVALTEQEPMPKTHATTSPPGSSSGGGGGGGGGGGSGGYSFSCSSESTRSSLDTEWDTAGCGDPGPALLAGGPLGFPEGAWVPSWTASGRPPQKRREKERKKRSRCGGCEPCLRQISCGRCSCCVNRSTGHQICKLRKCVELKKRRSSLLLSPATTQVRPPAVSARAWACSRVFGSARVCVCVCVHA</sequence>
<dbReference type="GO" id="GO:0008270">
    <property type="term" value="F:zinc ion binding"/>
    <property type="evidence" value="ECO:0007669"/>
    <property type="project" value="UniProtKB-KW"/>
</dbReference>
<keyword evidence="5" id="KW-0862">Zinc</keyword>
<feature type="compositionally biased region" description="Basic and acidic residues" evidence="8">
    <location>
        <begin position="378"/>
        <end position="406"/>
    </location>
</feature>
<evidence type="ECO:0000256" key="1">
    <source>
        <dbReference type="ARBA" id="ARBA00004496"/>
    </source>
</evidence>
<evidence type="ECO:0000256" key="5">
    <source>
        <dbReference type="ARBA" id="ARBA00022833"/>
    </source>
</evidence>
<evidence type="ECO:0000256" key="6">
    <source>
        <dbReference type="ARBA" id="ARBA00023125"/>
    </source>
</evidence>
<comment type="subcellular location">
    <subcellularLocation>
        <location evidence="1">Cytoplasm</location>
    </subcellularLocation>
</comment>
<dbReference type="PANTHER" id="PTHR13419">
    <property type="entry name" value="ZINC FINGER-CONTAINING"/>
    <property type="match status" value="1"/>
</dbReference>
<feature type="compositionally biased region" description="Basic and acidic residues" evidence="8">
    <location>
        <begin position="559"/>
        <end position="569"/>
    </location>
</feature>
<feature type="compositionally biased region" description="Pro residues" evidence="8">
    <location>
        <begin position="594"/>
        <end position="603"/>
    </location>
</feature>
<dbReference type="OrthoDB" id="10626213at2759"/>
<evidence type="ECO:0000256" key="7">
    <source>
        <dbReference type="PROSITE-ProRule" id="PRU00509"/>
    </source>
</evidence>
<feature type="compositionally biased region" description="Polar residues" evidence="8">
    <location>
        <begin position="436"/>
        <end position="454"/>
    </location>
</feature>
<dbReference type="InterPro" id="IPR002857">
    <property type="entry name" value="Znf_CXXC"/>
</dbReference>